<keyword evidence="3" id="KW-0597">Phosphoprotein</keyword>
<sequence length="392" mass="42864">SYQFQSAVDTDNRRQQKAGLSQLIRDEVDAIVDEFAEFARSHLRSASRLSEHELRDTAAELLNHIAEDMDARQSELERSSKSRGDSPLNAPSLVGDAQSHAQGRLAESFSLNEMVSEYRALRASVMRRWREAGVADPVTALEEAVRFNEAIDQALTESIAWFTAERDRSRELLSGVIAHDLRTPLGAIAMSAQFLVRSEALRDAETRAAGRIVSSAGIMAKMVSDLLDFAQVRMGGHLSISPARMSLSELCTDAVTELRAFHPERSIELDIKDTIDGHWDRDRVRQMISNLVENAVGHGAAEAPVKVSAVRSGAHVQLAVHNFGEPIPPVHQSSIFSPLTRLSKDGERSRRPNGIGLGLFIVMEIAEAHGGSVSVISDREAGTTFTVSLPVA</sequence>
<dbReference type="GO" id="GO:0007234">
    <property type="term" value="P:osmosensory signaling via phosphorelay pathway"/>
    <property type="evidence" value="ECO:0007669"/>
    <property type="project" value="TreeGrafter"/>
</dbReference>
<proteinExistence type="predicted"/>
<dbReference type="Gene3D" id="1.10.287.130">
    <property type="match status" value="1"/>
</dbReference>
<dbReference type="InterPro" id="IPR036097">
    <property type="entry name" value="HisK_dim/P_sf"/>
</dbReference>
<dbReference type="EC" id="2.7.13.3" evidence="2"/>
<dbReference type="GO" id="GO:0030295">
    <property type="term" value="F:protein kinase activator activity"/>
    <property type="evidence" value="ECO:0007669"/>
    <property type="project" value="TreeGrafter"/>
</dbReference>
<dbReference type="RefSeq" id="WP_081851041.1">
    <property type="nucleotide sequence ID" value="NZ_JFHE01000080.1"/>
</dbReference>
<dbReference type="InterPro" id="IPR005467">
    <property type="entry name" value="His_kinase_dom"/>
</dbReference>
<dbReference type="InterPro" id="IPR004358">
    <property type="entry name" value="Sig_transdc_His_kin-like_C"/>
</dbReference>
<dbReference type="PRINTS" id="PR00344">
    <property type="entry name" value="BCTRLSENSOR"/>
</dbReference>
<dbReference type="EMBL" id="JFHE01000080">
    <property type="protein sequence ID" value="KDR25259.1"/>
    <property type="molecule type" value="Genomic_DNA"/>
</dbReference>
<evidence type="ECO:0000256" key="2">
    <source>
        <dbReference type="ARBA" id="ARBA00012438"/>
    </source>
</evidence>
<evidence type="ECO:0000256" key="6">
    <source>
        <dbReference type="SAM" id="MobiDB-lite"/>
    </source>
</evidence>
<dbReference type="Proteomes" id="UP000027439">
    <property type="component" value="Unassembled WGS sequence"/>
</dbReference>
<evidence type="ECO:0000256" key="4">
    <source>
        <dbReference type="ARBA" id="ARBA00022679"/>
    </source>
</evidence>
<evidence type="ECO:0000256" key="5">
    <source>
        <dbReference type="ARBA" id="ARBA00022777"/>
    </source>
</evidence>
<dbReference type="InterPro" id="IPR036890">
    <property type="entry name" value="HATPase_C_sf"/>
</dbReference>
<accession>A0A069NC84</accession>
<keyword evidence="5 8" id="KW-0418">Kinase</keyword>
<dbReference type="eggNOG" id="COG4251">
    <property type="taxonomic scope" value="Bacteria"/>
</dbReference>
<dbReference type="InterPro" id="IPR050351">
    <property type="entry name" value="BphY/WalK/GraS-like"/>
</dbReference>
<evidence type="ECO:0000313" key="8">
    <source>
        <dbReference type="EMBL" id="KDR25259.1"/>
    </source>
</evidence>
<feature type="domain" description="Histidine kinase" evidence="7">
    <location>
        <begin position="176"/>
        <end position="392"/>
    </location>
</feature>
<dbReference type="SMART" id="SM00388">
    <property type="entry name" value="HisKA"/>
    <property type="match status" value="1"/>
</dbReference>
<dbReference type="PANTHER" id="PTHR42878">
    <property type="entry name" value="TWO-COMPONENT HISTIDINE KINASE"/>
    <property type="match status" value="1"/>
</dbReference>
<dbReference type="SMART" id="SM00387">
    <property type="entry name" value="HATPase_c"/>
    <property type="match status" value="1"/>
</dbReference>
<comment type="caution">
    <text evidence="8">The sequence shown here is derived from an EMBL/GenBank/DDBJ whole genome shotgun (WGS) entry which is preliminary data.</text>
</comment>
<dbReference type="AlphaFoldDB" id="A0A069NC84"/>
<dbReference type="OrthoDB" id="8807260at2"/>
<dbReference type="Pfam" id="PF02518">
    <property type="entry name" value="HATPase_c"/>
    <property type="match status" value="1"/>
</dbReference>
<dbReference type="InterPro" id="IPR003594">
    <property type="entry name" value="HATPase_dom"/>
</dbReference>
<dbReference type="PROSITE" id="PS50109">
    <property type="entry name" value="HIS_KIN"/>
    <property type="match status" value="1"/>
</dbReference>
<feature type="compositionally biased region" description="Basic and acidic residues" evidence="6">
    <location>
        <begin position="71"/>
        <end position="84"/>
    </location>
</feature>
<protein>
    <recommendedName>
        <fullName evidence="2">histidine kinase</fullName>
        <ecNumber evidence="2">2.7.13.3</ecNumber>
    </recommendedName>
</protein>
<keyword evidence="4" id="KW-0808">Transferase</keyword>
<evidence type="ECO:0000313" key="9">
    <source>
        <dbReference type="Proteomes" id="UP000027439"/>
    </source>
</evidence>
<dbReference type="SUPFAM" id="SSF47384">
    <property type="entry name" value="Homodimeric domain of signal transducing histidine kinase"/>
    <property type="match status" value="1"/>
</dbReference>
<gene>
    <name evidence="8" type="ORF">BG57_31720</name>
</gene>
<dbReference type="GO" id="GO:0000156">
    <property type="term" value="F:phosphorelay response regulator activity"/>
    <property type="evidence" value="ECO:0007669"/>
    <property type="project" value="TreeGrafter"/>
</dbReference>
<dbReference type="Pfam" id="PF00512">
    <property type="entry name" value="HisKA"/>
    <property type="match status" value="1"/>
</dbReference>
<evidence type="ECO:0000259" key="7">
    <source>
        <dbReference type="PROSITE" id="PS50109"/>
    </source>
</evidence>
<comment type="catalytic activity">
    <reaction evidence="1">
        <text>ATP + protein L-histidine = ADP + protein N-phospho-L-histidine.</text>
        <dbReference type="EC" id="2.7.13.3"/>
    </reaction>
</comment>
<dbReference type="STRING" id="1071679.BG57_31720"/>
<dbReference type="SUPFAM" id="SSF55874">
    <property type="entry name" value="ATPase domain of HSP90 chaperone/DNA topoisomerase II/histidine kinase"/>
    <property type="match status" value="1"/>
</dbReference>
<dbReference type="Gene3D" id="3.30.565.10">
    <property type="entry name" value="Histidine kinase-like ATPase, C-terminal domain"/>
    <property type="match status" value="1"/>
</dbReference>
<dbReference type="PANTHER" id="PTHR42878:SF15">
    <property type="entry name" value="BACTERIOPHYTOCHROME"/>
    <property type="match status" value="1"/>
</dbReference>
<dbReference type="CDD" id="cd00082">
    <property type="entry name" value="HisKA"/>
    <property type="match status" value="1"/>
</dbReference>
<evidence type="ECO:0000256" key="1">
    <source>
        <dbReference type="ARBA" id="ARBA00000085"/>
    </source>
</evidence>
<feature type="region of interest" description="Disordered" evidence="6">
    <location>
        <begin position="71"/>
        <end position="99"/>
    </location>
</feature>
<name>A0A069NC84_9BURK</name>
<dbReference type="InterPro" id="IPR003661">
    <property type="entry name" value="HisK_dim/P_dom"/>
</dbReference>
<organism evidence="8 9">
    <name type="scientific">Caballeronia grimmiae</name>
    <dbReference type="NCBI Taxonomy" id="1071679"/>
    <lineage>
        <taxon>Bacteria</taxon>
        <taxon>Pseudomonadati</taxon>
        <taxon>Pseudomonadota</taxon>
        <taxon>Betaproteobacteria</taxon>
        <taxon>Burkholderiales</taxon>
        <taxon>Burkholderiaceae</taxon>
        <taxon>Caballeronia</taxon>
    </lineage>
</organism>
<dbReference type="CDD" id="cd00075">
    <property type="entry name" value="HATPase"/>
    <property type="match status" value="1"/>
</dbReference>
<evidence type="ECO:0000256" key="3">
    <source>
        <dbReference type="ARBA" id="ARBA00022553"/>
    </source>
</evidence>
<feature type="non-terminal residue" evidence="8">
    <location>
        <position position="1"/>
    </location>
</feature>
<reference evidence="8 9" key="1">
    <citation type="submission" date="2014-03" db="EMBL/GenBank/DDBJ databases">
        <title>Draft Genome Sequences of Four Burkholderia Strains.</title>
        <authorList>
            <person name="Liu X.Y."/>
            <person name="Li C.X."/>
            <person name="Xu J.H."/>
        </authorList>
    </citation>
    <scope>NUCLEOTIDE SEQUENCE [LARGE SCALE GENOMIC DNA]</scope>
    <source>
        <strain evidence="8 9">R27</strain>
    </source>
</reference>
<dbReference type="GO" id="GO:0000155">
    <property type="term" value="F:phosphorelay sensor kinase activity"/>
    <property type="evidence" value="ECO:0007669"/>
    <property type="project" value="InterPro"/>
</dbReference>